<sequence length="252" mass="27956">LIGATTFASKSGDSRTGCIVLEHLRGGSLRSYLNKNCKTKLPFNVVLELALDLAKGLSFLHSKKIVHRDVKLDNLLLDGNGTLKIPDFGFDRLEALNAQDMTGETGTPSYMAPEVIDCKPYDRKCDVYTKYQQSELLELRDLRPKIPQCCPTSLVELINRCWDADSKIRPEMEEVVSILKGIDTAESKGKTPAGKPRGCLFFISSSLQRGDSEKSHSKAQAITPSTPQYRNNSYAYRSKATTDLSCIHPLLL</sequence>
<accession>A0AAN8VG70</accession>
<dbReference type="InterPro" id="IPR011009">
    <property type="entry name" value="Kinase-like_dom_sf"/>
</dbReference>
<dbReference type="InterPro" id="IPR051681">
    <property type="entry name" value="Ser/Thr_Kinases-Pseudokinases"/>
</dbReference>
<keyword evidence="2" id="KW-0418">Kinase</keyword>
<evidence type="ECO:0000259" key="1">
    <source>
        <dbReference type="PROSITE" id="PS50011"/>
    </source>
</evidence>
<evidence type="ECO:0000313" key="3">
    <source>
        <dbReference type="Proteomes" id="UP001370490"/>
    </source>
</evidence>
<evidence type="ECO:0000313" key="2">
    <source>
        <dbReference type="EMBL" id="KAK6931069.1"/>
    </source>
</evidence>
<dbReference type="GO" id="GO:0005886">
    <property type="term" value="C:plasma membrane"/>
    <property type="evidence" value="ECO:0007669"/>
    <property type="project" value="TreeGrafter"/>
</dbReference>
<dbReference type="InterPro" id="IPR008271">
    <property type="entry name" value="Ser/Thr_kinase_AS"/>
</dbReference>
<dbReference type="PROSITE" id="PS00108">
    <property type="entry name" value="PROTEIN_KINASE_ST"/>
    <property type="match status" value="1"/>
</dbReference>
<dbReference type="GO" id="GO:0004674">
    <property type="term" value="F:protein serine/threonine kinase activity"/>
    <property type="evidence" value="ECO:0007669"/>
    <property type="project" value="TreeGrafter"/>
</dbReference>
<proteinExistence type="predicted"/>
<name>A0AAN8VG70_9MAGN</name>
<organism evidence="2 3">
    <name type="scientific">Dillenia turbinata</name>
    <dbReference type="NCBI Taxonomy" id="194707"/>
    <lineage>
        <taxon>Eukaryota</taxon>
        <taxon>Viridiplantae</taxon>
        <taxon>Streptophyta</taxon>
        <taxon>Embryophyta</taxon>
        <taxon>Tracheophyta</taxon>
        <taxon>Spermatophyta</taxon>
        <taxon>Magnoliopsida</taxon>
        <taxon>eudicotyledons</taxon>
        <taxon>Gunneridae</taxon>
        <taxon>Pentapetalae</taxon>
        <taxon>Dilleniales</taxon>
        <taxon>Dilleniaceae</taxon>
        <taxon>Dillenia</taxon>
    </lineage>
</organism>
<dbReference type="AlphaFoldDB" id="A0AAN8VG70"/>
<dbReference type="Proteomes" id="UP001370490">
    <property type="component" value="Unassembled WGS sequence"/>
</dbReference>
<dbReference type="PANTHER" id="PTHR44329:SF280">
    <property type="entry name" value="PROTEIN KINASE"/>
    <property type="match status" value="1"/>
</dbReference>
<dbReference type="SUPFAM" id="SSF56112">
    <property type="entry name" value="Protein kinase-like (PK-like)"/>
    <property type="match status" value="1"/>
</dbReference>
<reference evidence="2 3" key="1">
    <citation type="submission" date="2023-12" db="EMBL/GenBank/DDBJ databases">
        <title>A high-quality genome assembly for Dillenia turbinata (Dilleniales).</title>
        <authorList>
            <person name="Chanderbali A."/>
        </authorList>
    </citation>
    <scope>NUCLEOTIDE SEQUENCE [LARGE SCALE GENOMIC DNA]</scope>
    <source>
        <strain evidence="2">LSX21</strain>
        <tissue evidence="2">Leaf</tissue>
    </source>
</reference>
<feature type="domain" description="Protein kinase" evidence="1">
    <location>
        <begin position="1"/>
        <end position="182"/>
    </location>
</feature>
<dbReference type="InterPro" id="IPR000719">
    <property type="entry name" value="Prot_kinase_dom"/>
</dbReference>
<feature type="non-terminal residue" evidence="2">
    <location>
        <position position="1"/>
    </location>
</feature>
<dbReference type="EMBL" id="JBAMMX010000011">
    <property type="protein sequence ID" value="KAK6931069.1"/>
    <property type="molecule type" value="Genomic_DNA"/>
</dbReference>
<dbReference type="PROSITE" id="PS50011">
    <property type="entry name" value="PROTEIN_KINASE_DOM"/>
    <property type="match status" value="1"/>
</dbReference>
<keyword evidence="2" id="KW-0808">Transferase</keyword>
<gene>
    <name evidence="2" type="ORF">RJ641_002862</name>
</gene>
<dbReference type="PANTHER" id="PTHR44329">
    <property type="entry name" value="SERINE/THREONINE-PROTEIN KINASE TNNI3K-RELATED"/>
    <property type="match status" value="1"/>
</dbReference>
<comment type="caution">
    <text evidence="2">The sequence shown here is derived from an EMBL/GenBank/DDBJ whole genome shotgun (WGS) entry which is preliminary data.</text>
</comment>
<dbReference type="GO" id="GO:0005524">
    <property type="term" value="F:ATP binding"/>
    <property type="evidence" value="ECO:0007669"/>
    <property type="project" value="InterPro"/>
</dbReference>
<dbReference type="Pfam" id="PF00069">
    <property type="entry name" value="Pkinase"/>
    <property type="match status" value="1"/>
</dbReference>
<dbReference type="SMART" id="SM00220">
    <property type="entry name" value="S_TKc"/>
    <property type="match status" value="1"/>
</dbReference>
<keyword evidence="3" id="KW-1185">Reference proteome</keyword>
<dbReference type="Gene3D" id="1.10.510.10">
    <property type="entry name" value="Transferase(Phosphotransferase) domain 1"/>
    <property type="match status" value="2"/>
</dbReference>
<protein>
    <submittedName>
        <fullName evidence="2">Protein kinase domain</fullName>
    </submittedName>
</protein>